<dbReference type="EMBL" id="LR798284">
    <property type="protein sequence ID" value="CAB5220471.1"/>
    <property type="molecule type" value="Genomic_DNA"/>
</dbReference>
<evidence type="ECO:0008006" key="2">
    <source>
        <dbReference type="Google" id="ProtNLM"/>
    </source>
</evidence>
<proteinExistence type="predicted"/>
<evidence type="ECO:0000313" key="1">
    <source>
        <dbReference type="EMBL" id="CAB5220471.1"/>
    </source>
</evidence>
<name>A0A6J7WR06_9CAUD</name>
<gene>
    <name evidence="1" type="ORF">UFOVP236_69</name>
</gene>
<sequence length="393" mass="43601">MNAITTQETAAVTSAYKVDVSQGQLDGAVSSQWFNRPDDQRFLDLNSLASHVRARSDRAVQTIVDTKDIRVIASMNNPEKLALDYHGMEVEPTHWSFGQLSSLAGAPAGYLRKLPSAIAGINLQYGLANLRSENAKMYYDEKQLLAATGVEYGRVKDIELVEAVQRIAGNGNGDTRWKVPGAIDWTKGMYNPFVDPRLDTTTLYASDRDVFMFLVDDTHPIEIGKLKNGDPDLVFRGFYVWNSEVGSKTLGISTFMLRGVCQNRNIWGQQDKHSLTIRHSKNAPQRFAAEVGPALIEYSNQSDAGIITNVQLAKQAIVAKNEEDRLQFLGKSGFSAKQAKRIIETVMLEEDKPAESVWDFVQGITAMARTIKHTDDRLTMETAAGKLMSKVAH</sequence>
<protein>
    <recommendedName>
        <fullName evidence="2">DUF932 domain-containing protein</fullName>
    </recommendedName>
</protein>
<organism evidence="1">
    <name type="scientific">uncultured Caudovirales phage</name>
    <dbReference type="NCBI Taxonomy" id="2100421"/>
    <lineage>
        <taxon>Viruses</taxon>
        <taxon>Duplodnaviria</taxon>
        <taxon>Heunggongvirae</taxon>
        <taxon>Uroviricota</taxon>
        <taxon>Caudoviricetes</taxon>
        <taxon>Peduoviridae</taxon>
        <taxon>Maltschvirus</taxon>
        <taxon>Maltschvirus maltsch</taxon>
    </lineage>
</organism>
<accession>A0A6J7WR06</accession>
<reference evidence="1" key="1">
    <citation type="submission" date="2020-05" db="EMBL/GenBank/DDBJ databases">
        <authorList>
            <person name="Chiriac C."/>
            <person name="Salcher M."/>
            <person name="Ghai R."/>
            <person name="Kavagutti S V."/>
        </authorList>
    </citation>
    <scope>NUCLEOTIDE SEQUENCE</scope>
</reference>